<dbReference type="PANTHER" id="PTHR13199:SF11">
    <property type="entry name" value="PROTEIN ATOSSA"/>
    <property type="match status" value="1"/>
</dbReference>
<protein>
    <submittedName>
        <fullName evidence="2">DUF4210 domain protein, FAM214A-like protein, implicated in chromosome segregation</fullName>
    </submittedName>
</protein>
<gene>
    <name evidence="2" type="ORF">SOMG_01574</name>
</gene>
<keyword evidence="3" id="KW-1185">Reference proteome</keyword>
<dbReference type="InterPro" id="IPR051506">
    <property type="entry name" value="ATOS_Transcription_Regulators"/>
</dbReference>
<sequence>MPACYSLDFLPLPSKSEKSEYCWPLKRKSSRSQSAQVDFLNNVFYDLKKVKAKGAHPHLPVCSSPLRNQVPYFDDPDLIDDNQNSLTFEDQYRFWLSLSKNSVHSNCFGSLSNFQLQSKRNELWGRFVGSYEESLFNCKMPLNPSQCIPFVVDIGVVSQCKCRSSLICPPHFKMRFWSAYYTTDDSDFQSPYVGQFYVPESTAQKNRKRKTTVCGYQIPQVGQLQVMIKRLDGTLIKIYLIQYDLSDMPNESKASIRQVIYLDLFRDTPERSFKYLKYGVHLQIRSLNNQYFLYGIQRVIFSSWSFQNSNNTLVVNKQSYFK</sequence>
<reference evidence="2 3" key="1">
    <citation type="journal article" date="2023" name="G3 (Bethesda)">
        <title>A high-quality reference genome for the fission yeast Schizosaccharomyces osmophilus.</title>
        <authorList>
            <person name="Jia G.S."/>
            <person name="Zhang W.C."/>
            <person name="Liang Y."/>
            <person name="Liu X.H."/>
            <person name="Rhind N."/>
            <person name="Pidoux A."/>
            <person name="Brysch-Herzberg M."/>
            <person name="Du L.L."/>
        </authorList>
    </citation>
    <scope>NUCLEOTIDE SEQUENCE [LARGE SCALE GENOMIC DNA]</scope>
    <source>
        <strain evidence="2 3">CBS 15793</strain>
    </source>
</reference>
<dbReference type="GeneID" id="80875056"/>
<dbReference type="EMBL" id="CP115611">
    <property type="protein sequence ID" value="WBW71437.1"/>
    <property type="molecule type" value="Genomic_DNA"/>
</dbReference>
<dbReference type="Pfam" id="PF13915">
    <property type="entry name" value="DUF4210"/>
    <property type="match status" value="1"/>
</dbReference>
<name>A0AAE9W7T0_9SCHI</name>
<evidence type="ECO:0000259" key="1">
    <source>
        <dbReference type="SMART" id="SM01177"/>
    </source>
</evidence>
<evidence type="ECO:0000313" key="2">
    <source>
        <dbReference type="EMBL" id="WBW71437.1"/>
    </source>
</evidence>
<organism evidence="2 3">
    <name type="scientific">Schizosaccharomyces osmophilus</name>
    <dbReference type="NCBI Taxonomy" id="2545709"/>
    <lineage>
        <taxon>Eukaryota</taxon>
        <taxon>Fungi</taxon>
        <taxon>Dikarya</taxon>
        <taxon>Ascomycota</taxon>
        <taxon>Taphrinomycotina</taxon>
        <taxon>Schizosaccharomycetes</taxon>
        <taxon>Schizosaccharomycetales</taxon>
        <taxon>Schizosaccharomycetaceae</taxon>
        <taxon>Schizosaccharomyces</taxon>
    </lineage>
</organism>
<accession>A0AAE9W7T0</accession>
<dbReference type="KEGG" id="som:SOMG_01574"/>
<dbReference type="PANTHER" id="PTHR13199">
    <property type="entry name" value="GH03947P"/>
    <property type="match status" value="1"/>
</dbReference>
<dbReference type="AlphaFoldDB" id="A0AAE9W7T0"/>
<dbReference type="InterPro" id="IPR025261">
    <property type="entry name" value="Atos-like_cons_dom"/>
</dbReference>
<dbReference type="SMART" id="SM01177">
    <property type="entry name" value="DUF4210"/>
    <property type="match status" value="1"/>
</dbReference>
<dbReference type="RefSeq" id="XP_056035680.1">
    <property type="nucleotide sequence ID" value="XM_056180367.1"/>
</dbReference>
<dbReference type="Proteomes" id="UP001212411">
    <property type="component" value="Chromosome 1"/>
</dbReference>
<proteinExistence type="predicted"/>
<feature type="domain" description="Atos-like conserved" evidence="1">
    <location>
        <begin position="127"/>
        <end position="193"/>
    </location>
</feature>
<evidence type="ECO:0000313" key="3">
    <source>
        <dbReference type="Proteomes" id="UP001212411"/>
    </source>
</evidence>